<dbReference type="SUPFAM" id="SSF75304">
    <property type="entry name" value="Amidase signature (AS) enzymes"/>
    <property type="match status" value="1"/>
</dbReference>
<dbReference type="KEGG" id="mlr:MELLADRAFT_25365"/>
<dbReference type="GO" id="GO:0070681">
    <property type="term" value="P:glutaminyl-tRNAGln biosynthesis via transamidation"/>
    <property type="evidence" value="ECO:0007669"/>
    <property type="project" value="TreeGrafter"/>
</dbReference>
<evidence type="ECO:0000313" key="7">
    <source>
        <dbReference type="Proteomes" id="UP000001072"/>
    </source>
</evidence>
<evidence type="ECO:0000256" key="1">
    <source>
        <dbReference type="ARBA" id="ARBA00022598"/>
    </source>
</evidence>
<dbReference type="FunCoup" id="F4RGT6">
    <property type="interactions" value="171"/>
</dbReference>
<evidence type="ECO:0000313" key="6">
    <source>
        <dbReference type="EMBL" id="EGG08195.1"/>
    </source>
</evidence>
<dbReference type="Gene3D" id="3.90.1300.10">
    <property type="entry name" value="Amidase signature (AS) domain"/>
    <property type="match status" value="1"/>
</dbReference>
<evidence type="ECO:0000256" key="2">
    <source>
        <dbReference type="ARBA" id="ARBA00022741"/>
    </source>
</evidence>
<keyword evidence="3" id="KW-0067">ATP-binding</keyword>
<evidence type="ECO:0000256" key="4">
    <source>
        <dbReference type="ARBA" id="ARBA00022917"/>
    </source>
</evidence>
<keyword evidence="7" id="KW-1185">Reference proteome</keyword>
<dbReference type="InParanoid" id="F4RGT6"/>
<dbReference type="VEuPathDB" id="FungiDB:MELLADRAFT_25365"/>
<protein>
    <recommendedName>
        <fullName evidence="5">Amidase domain-containing protein</fullName>
    </recommendedName>
</protein>
<dbReference type="PANTHER" id="PTHR11895:SF7">
    <property type="entry name" value="GLUTAMYL-TRNA(GLN) AMIDOTRANSFERASE SUBUNIT A, MITOCHONDRIAL"/>
    <property type="match status" value="1"/>
</dbReference>
<dbReference type="InterPro" id="IPR036928">
    <property type="entry name" value="AS_sf"/>
</dbReference>
<dbReference type="GO" id="GO:0005739">
    <property type="term" value="C:mitochondrion"/>
    <property type="evidence" value="ECO:0007669"/>
    <property type="project" value="TreeGrafter"/>
</dbReference>
<dbReference type="InterPro" id="IPR023631">
    <property type="entry name" value="Amidase_dom"/>
</dbReference>
<dbReference type="HOGENOM" id="CLU_009600_7_6_1"/>
<dbReference type="GeneID" id="18926935"/>
<keyword evidence="2" id="KW-0547">Nucleotide-binding</keyword>
<dbReference type="eggNOG" id="KOG1211">
    <property type="taxonomic scope" value="Eukaryota"/>
</dbReference>
<dbReference type="GO" id="GO:0050567">
    <property type="term" value="F:glutaminyl-tRNA synthase (glutamine-hydrolyzing) activity"/>
    <property type="evidence" value="ECO:0007669"/>
    <property type="project" value="InterPro"/>
</dbReference>
<organism evidence="7">
    <name type="scientific">Melampsora larici-populina (strain 98AG31 / pathotype 3-4-7)</name>
    <name type="common">Poplar leaf rust fungus</name>
    <dbReference type="NCBI Taxonomy" id="747676"/>
    <lineage>
        <taxon>Eukaryota</taxon>
        <taxon>Fungi</taxon>
        <taxon>Dikarya</taxon>
        <taxon>Basidiomycota</taxon>
        <taxon>Pucciniomycotina</taxon>
        <taxon>Pucciniomycetes</taxon>
        <taxon>Pucciniales</taxon>
        <taxon>Melampsoraceae</taxon>
        <taxon>Melampsora</taxon>
    </lineage>
</organism>
<accession>F4RGT6</accession>
<feature type="non-terminal residue" evidence="6">
    <location>
        <position position="428"/>
    </location>
</feature>
<dbReference type="InterPro" id="IPR000120">
    <property type="entry name" value="Amidase"/>
</dbReference>
<evidence type="ECO:0000256" key="3">
    <source>
        <dbReference type="ARBA" id="ARBA00022840"/>
    </source>
</evidence>
<dbReference type="GO" id="GO:0005524">
    <property type="term" value="F:ATP binding"/>
    <property type="evidence" value="ECO:0007669"/>
    <property type="project" value="UniProtKB-KW"/>
</dbReference>
<proteinExistence type="inferred from homology"/>
<keyword evidence="1" id="KW-0436">Ligase</keyword>
<dbReference type="AlphaFoldDB" id="F4RGT6"/>
<dbReference type="OrthoDB" id="2505794at2759"/>
<dbReference type="STRING" id="747676.F4RGT6"/>
<dbReference type="Pfam" id="PF01425">
    <property type="entry name" value="Amidase"/>
    <property type="match status" value="1"/>
</dbReference>
<gene>
    <name evidence="6" type="ORF">MELLADRAFT_25365</name>
</gene>
<feature type="domain" description="Amidase" evidence="5">
    <location>
        <begin position="2"/>
        <end position="428"/>
    </location>
</feature>
<dbReference type="HAMAP" id="MF_00120">
    <property type="entry name" value="GatA"/>
    <property type="match status" value="1"/>
</dbReference>
<evidence type="ECO:0000259" key="5">
    <source>
        <dbReference type="Pfam" id="PF01425"/>
    </source>
</evidence>
<dbReference type="EMBL" id="GL883101">
    <property type="protein sequence ID" value="EGG08195.1"/>
    <property type="molecule type" value="Genomic_DNA"/>
</dbReference>
<name>F4RGT6_MELLP</name>
<dbReference type="GO" id="GO:0030956">
    <property type="term" value="C:glutamyl-tRNA(Gln) amidotransferase complex"/>
    <property type="evidence" value="ECO:0007669"/>
    <property type="project" value="InterPro"/>
</dbReference>
<dbReference type="PANTHER" id="PTHR11895">
    <property type="entry name" value="TRANSAMIDASE"/>
    <property type="match status" value="1"/>
</dbReference>
<dbReference type="GO" id="GO:0032543">
    <property type="term" value="P:mitochondrial translation"/>
    <property type="evidence" value="ECO:0007669"/>
    <property type="project" value="TreeGrafter"/>
</dbReference>
<dbReference type="InterPro" id="IPR004412">
    <property type="entry name" value="GatA"/>
</dbReference>
<keyword evidence="4" id="KW-0648">Protein biosynthesis</keyword>
<dbReference type="RefSeq" id="XP_007408393.1">
    <property type="nucleotide sequence ID" value="XM_007408331.1"/>
</dbReference>
<dbReference type="Proteomes" id="UP000001072">
    <property type="component" value="Unassembled WGS sequence"/>
</dbReference>
<sequence length="428" mass="46420">EPLNGLTISIKDIFSVKDETNTCASKFLKDFKPAYDSAVVSLLKKSGIKILGKTNMDEFSMGSSSSFSHFGPVLNPNGVSNNQKFRSPGGSSGGSAVTVASGLSDLAIGSDTGGSTRLPAAYCGVVGLKPSYGAISRYGMVQYSHSLDCVGLFSKSIDLIHKLFESLVGLDKRDPTSVEWKSNPETKTTSKDLSDLRIGIPIEYYTTDLQPELFQRIRQVASSLKSRGATLVSVSLPSTSYSLGAYYVIASAEASSNLARYSGVHYGINTSIESCNQSEKMFVESRSNGFGEEVKRRILLGTYALSASGMENYFLKAQRIRNKICEEFDSVFRKNNQEDAIESNSEKVDILLTPPSLSIAPELNLEKSNSNEEGEEIRKSWGQDQLLVPASLAGLPSLVIPLEKIEVQEDKGKKWPVGVQLIGPWGSE</sequence>
<feature type="non-terminal residue" evidence="6">
    <location>
        <position position="1"/>
    </location>
</feature>
<reference evidence="7" key="1">
    <citation type="journal article" date="2011" name="Proc. Natl. Acad. Sci. U.S.A.">
        <title>Obligate biotrophy features unraveled by the genomic analysis of rust fungi.</title>
        <authorList>
            <person name="Duplessis S."/>
            <person name="Cuomo C.A."/>
            <person name="Lin Y.-C."/>
            <person name="Aerts A."/>
            <person name="Tisserant E."/>
            <person name="Veneault-Fourrey C."/>
            <person name="Joly D.L."/>
            <person name="Hacquard S."/>
            <person name="Amselem J."/>
            <person name="Cantarel B.L."/>
            <person name="Chiu R."/>
            <person name="Coutinho P.M."/>
            <person name="Feau N."/>
            <person name="Field M."/>
            <person name="Frey P."/>
            <person name="Gelhaye E."/>
            <person name="Goldberg J."/>
            <person name="Grabherr M.G."/>
            <person name="Kodira C.D."/>
            <person name="Kohler A."/>
            <person name="Kuees U."/>
            <person name="Lindquist E.A."/>
            <person name="Lucas S.M."/>
            <person name="Mago R."/>
            <person name="Mauceli E."/>
            <person name="Morin E."/>
            <person name="Murat C."/>
            <person name="Pangilinan J.L."/>
            <person name="Park R."/>
            <person name="Pearson M."/>
            <person name="Quesneville H."/>
            <person name="Rouhier N."/>
            <person name="Sakthikumar S."/>
            <person name="Salamov A.A."/>
            <person name="Schmutz J."/>
            <person name="Selles B."/>
            <person name="Shapiro H."/>
            <person name="Tanguay P."/>
            <person name="Tuskan G.A."/>
            <person name="Henrissat B."/>
            <person name="Van de Peer Y."/>
            <person name="Rouze P."/>
            <person name="Ellis J.G."/>
            <person name="Dodds P.N."/>
            <person name="Schein J.E."/>
            <person name="Zhong S."/>
            <person name="Hamelin R.C."/>
            <person name="Grigoriev I.V."/>
            <person name="Szabo L.J."/>
            <person name="Martin F."/>
        </authorList>
    </citation>
    <scope>NUCLEOTIDE SEQUENCE [LARGE SCALE GENOMIC DNA]</scope>
    <source>
        <strain evidence="7">98AG31 / pathotype 3-4-7</strain>
    </source>
</reference>